<proteinExistence type="predicted"/>
<organism evidence="5 6">
    <name type="scientific">Oceanirhabdus seepicola</name>
    <dbReference type="NCBI Taxonomy" id="2828781"/>
    <lineage>
        <taxon>Bacteria</taxon>
        <taxon>Bacillati</taxon>
        <taxon>Bacillota</taxon>
        <taxon>Clostridia</taxon>
        <taxon>Eubacteriales</taxon>
        <taxon>Clostridiaceae</taxon>
        <taxon>Oceanirhabdus</taxon>
    </lineage>
</organism>
<dbReference type="Proteomes" id="UP001056429">
    <property type="component" value="Unassembled WGS sequence"/>
</dbReference>
<evidence type="ECO:0000313" key="6">
    <source>
        <dbReference type="Proteomes" id="UP001056429"/>
    </source>
</evidence>
<keyword evidence="6" id="KW-1185">Reference proteome</keyword>
<evidence type="ECO:0000256" key="2">
    <source>
        <dbReference type="ARBA" id="ARBA00022643"/>
    </source>
</evidence>
<evidence type="ECO:0000313" key="5">
    <source>
        <dbReference type="EMBL" id="MCM1989912.1"/>
    </source>
</evidence>
<keyword evidence="3" id="KW-0560">Oxidoreductase</keyword>
<feature type="domain" description="Nitroreductase" evidence="4">
    <location>
        <begin position="7"/>
        <end position="182"/>
    </location>
</feature>
<reference evidence="5" key="1">
    <citation type="journal article" date="2021" name="mSystems">
        <title>Bacteria and Archaea Synergistically Convert Glycine Betaine to Biogenic Methane in the Formosa Cold Seep of the South China Sea.</title>
        <authorList>
            <person name="Li L."/>
            <person name="Zhang W."/>
            <person name="Zhang S."/>
            <person name="Song L."/>
            <person name="Sun Q."/>
            <person name="Zhang H."/>
            <person name="Xiang H."/>
            <person name="Dong X."/>
        </authorList>
    </citation>
    <scope>NUCLEOTIDE SEQUENCE</scope>
    <source>
        <strain evidence="5">ZWT</strain>
    </source>
</reference>
<evidence type="ECO:0000259" key="4">
    <source>
        <dbReference type="Pfam" id="PF00881"/>
    </source>
</evidence>
<dbReference type="PANTHER" id="PTHR23026">
    <property type="entry name" value="NADPH NITROREDUCTASE"/>
    <property type="match status" value="1"/>
</dbReference>
<evidence type="ECO:0000256" key="3">
    <source>
        <dbReference type="ARBA" id="ARBA00023002"/>
    </source>
</evidence>
<dbReference type="RefSeq" id="WP_250858938.1">
    <property type="nucleotide sequence ID" value="NZ_JAGSOJ010000002.1"/>
</dbReference>
<gene>
    <name evidence="5" type="ORF">KDK92_09180</name>
</gene>
<dbReference type="InterPro" id="IPR050627">
    <property type="entry name" value="Nitroreductase/BluB"/>
</dbReference>
<dbReference type="Pfam" id="PF00881">
    <property type="entry name" value="Nitroreductase"/>
    <property type="match status" value="1"/>
</dbReference>
<dbReference type="AlphaFoldDB" id="A0A9J6P310"/>
<keyword evidence="2" id="KW-0288">FMN</keyword>
<protein>
    <submittedName>
        <fullName evidence="5">Nitroreductase family protein</fullName>
    </submittedName>
</protein>
<accession>A0A9J6P310</accession>
<comment type="caution">
    <text evidence="5">The sequence shown here is derived from an EMBL/GenBank/DDBJ whole genome shotgun (WGS) entry which is preliminary data.</text>
</comment>
<evidence type="ECO:0000256" key="1">
    <source>
        <dbReference type="ARBA" id="ARBA00022630"/>
    </source>
</evidence>
<sequence>MKNLEFIYKRHSIRKYTEQEVKEEDLKAILEAAIQAPSGKHKQNWHFVIVKNKEKIERIAKLVEEKNKKIADNLGDEEWAENFKKFVKFATVFRTAPVLVLVYAGKYTPTGLKELKAIGASQEEIDELSKANPGLQGVSAAIENLMLAAGELGYGTCWMTSPNYAAKEISEYVNFNKEGYYLAAVTPLGVPAIEGKSPERKPLEEVITVIE</sequence>
<dbReference type="SUPFAM" id="SSF55469">
    <property type="entry name" value="FMN-dependent nitroreductase-like"/>
    <property type="match status" value="1"/>
</dbReference>
<dbReference type="PANTHER" id="PTHR23026:SF90">
    <property type="entry name" value="IODOTYROSINE DEIODINASE 1"/>
    <property type="match status" value="1"/>
</dbReference>
<dbReference type="EMBL" id="JAGSOJ010000002">
    <property type="protein sequence ID" value="MCM1989912.1"/>
    <property type="molecule type" value="Genomic_DNA"/>
</dbReference>
<dbReference type="Gene3D" id="3.40.109.10">
    <property type="entry name" value="NADH Oxidase"/>
    <property type="match status" value="1"/>
</dbReference>
<dbReference type="InterPro" id="IPR000415">
    <property type="entry name" value="Nitroreductase-like"/>
</dbReference>
<name>A0A9J6P310_9CLOT</name>
<dbReference type="InterPro" id="IPR029479">
    <property type="entry name" value="Nitroreductase"/>
</dbReference>
<keyword evidence="1" id="KW-0285">Flavoprotein</keyword>
<reference evidence="5" key="2">
    <citation type="submission" date="2021-04" db="EMBL/GenBank/DDBJ databases">
        <authorList>
            <person name="Dong X."/>
        </authorList>
    </citation>
    <scope>NUCLEOTIDE SEQUENCE</scope>
    <source>
        <strain evidence="5">ZWT</strain>
    </source>
</reference>
<dbReference type="GO" id="GO:0016491">
    <property type="term" value="F:oxidoreductase activity"/>
    <property type="evidence" value="ECO:0007669"/>
    <property type="project" value="UniProtKB-KW"/>
</dbReference>